<dbReference type="EMBL" id="VLLB01000001">
    <property type="protein sequence ID" value="TWI69284.1"/>
    <property type="molecule type" value="Genomic_DNA"/>
</dbReference>
<dbReference type="SUPFAM" id="SSF103088">
    <property type="entry name" value="OmpA-like"/>
    <property type="match status" value="1"/>
</dbReference>
<feature type="region of interest" description="Disordered" evidence="1">
    <location>
        <begin position="235"/>
        <end position="260"/>
    </location>
</feature>
<evidence type="ECO:0000259" key="2">
    <source>
        <dbReference type="Pfam" id="PF00691"/>
    </source>
</evidence>
<name>A0A562RKZ8_9BURK</name>
<feature type="domain" description="OmpA-like" evidence="2">
    <location>
        <begin position="160"/>
        <end position="245"/>
    </location>
</feature>
<keyword evidence="4" id="KW-1185">Reference proteome</keyword>
<feature type="compositionally biased region" description="Polar residues" evidence="1">
    <location>
        <begin position="1"/>
        <end position="11"/>
    </location>
</feature>
<dbReference type="Pfam" id="PF00691">
    <property type="entry name" value="OmpA"/>
    <property type="match status" value="1"/>
</dbReference>
<gene>
    <name evidence="3" type="ORF">IP91_00351</name>
</gene>
<evidence type="ECO:0000256" key="1">
    <source>
        <dbReference type="SAM" id="MobiDB-lite"/>
    </source>
</evidence>
<dbReference type="InterPro" id="IPR036737">
    <property type="entry name" value="OmpA-like_sf"/>
</dbReference>
<accession>A0A562RKZ8</accession>
<dbReference type="Gene3D" id="3.30.1330.60">
    <property type="entry name" value="OmpA-like domain"/>
    <property type="match status" value="1"/>
</dbReference>
<dbReference type="AlphaFoldDB" id="A0A562RKZ8"/>
<organism evidence="3 4">
    <name type="scientific">Pseudoduganella lurida</name>
    <dbReference type="NCBI Taxonomy" id="1036180"/>
    <lineage>
        <taxon>Bacteria</taxon>
        <taxon>Pseudomonadati</taxon>
        <taxon>Pseudomonadota</taxon>
        <taxon>Betaproteobacteria</taxon>
        <taxon>Burkholderiales</taxon>
        <taxon>Oxalobacteraceae</taxon>
        <taxon>Telluria group</taxon>
        <taxon>Pseudoduganella</taxon>
    </lineage>
</organism>
<dbReference type="InterPro" id="IPR006665">
    <property type="entry name" value="OmpA-like"/>
</dbReference>
<evidence type="ECO:0000313" key="3">
    <source>
        <dbReference type="EMBL" id="TWI69284.1"/>
    </source>
</evidence>
<protein>
    <submittedName>
        <fullName evidence="3">OmpA family protein</fullName>
    </submittedName>
</protein>
<reference evidence="3 4" key="1">
    <citation type="journal article" date="2015" name="Stand. Genomic Sci.">
        <title>Genomic Encyclopedia of Bacterial and Archaeal Type Strains, Phase III: the genomes of soil and plant-associated and newly described type strains.</title>
        <authorList>
            <person name="Whitman W.B."/>
            <person name="Woyke T."/>
            <person name="Klenk H.P."/>
            <person name="Zhou Y."/>
            <person name="Lilburn T.G."/>
            <person name="Beck B.J."/>
            <person name="De Vos P."/>
            <person name="Vandamme P."/>
            <person name="Eisen J.A."/>
            <person name="Garrity G."/>
            <person name="Hugenholtz P."/>
            <person name="Kyrpides N.C."/>
        </authorList>
    </citation>
    <scope>NUCLEOTIDE SEQUENCE [LARGE SCALE GENOMIC DNA]</scope>
    <source>
        <strain evidence="3 4">CGMCC 1.10822</strain>
    </source>
</reference>
<proteinExistence type="predicted"/>
<evidence type="ECO:0000313" key="4">
    <source>
        <dbReference type="Proteomes" id="UP000318431"/>
    </source>
</evidence>
<sequence>MQATSTIPTDTTHQECRPGQPHVPVPSPKCHGRWPRSTMPGHVDQVSPNCAARIARAALTALLACALAGCGASPAATVPASMSARGPVQAAAPTRLAFAQLRHGPHGRYLACDDTTCPRATPKSPITSADVLSVTQMPGTSSTAQRSNAVTPPFQIDIAFPFNAIHLTHAGRSALKAAVLRHPHAAIVITARADKRGTPAARQRVAAARARAIGQAVRHTLPAARITTEYDIAATSPQASTDRARQRRATVRFTASPTRP</sequence>
<comment type="caution">
    <text evidence="3">The sequence shown here is derived from an EMBL/GenBank/DDBJ whole genome shotgun (WGS) entry which is preliminary data.</text>
</comment>
<feature type="region of interest" description="Disordered" evidence="1">
    <location>
        <begin position="1"/>
        <end position="26"/>
    </location>
</feature>
<dbReference type="Proteomes" id="UP000318431">
    <property type="component" value="Unassembled WGS sequence"/>
</dbReference>